<organism evidence="2 3">
    <name type="scientific">Plakobranchus ocellatus</name>
    <dbReference type="NCBI Taxonomy" id="259542"/>
    <lineage>
        <taxon>Eukaryota</taxon>
        <taxon>Metazoa</taxon>
        <taxon>Spiralia</taxon>
        <taxon>Lophotrochozoa</taxon>
        <taxon>Mollusca</taxon>
        <taxon>Gastropoda</taxon>
        <taxon>Heterobranchia</taxon>
        <taxon>Euthyneura</taxon>
        <taxon>Panpulmonata</taxon>
        <taxon>Sacoglossa</taxon>
        <taxon>Placobranchoidea</taxon>
        <taxon>Plakobranchidae</taxon>
        <taxon>Plakobranchus</taxon>
    </lineage>
</organism>
<evidence type="ECO:0000313" key="3">
    <source>
        <dbReference type="Proteomes" id="UP000735302"/>
    </source>
</evidence>
<keyword evidence="1" id="KW-1133">Transmembrane helix</keyword>
<accession>A0AAV4AMQ9</accession>
<reference evidence="2 3" key="1">
    <citation type="journal article" date="2021" name="Elife">
        <title>Chloroplast acquisition without the gene transfer in kleptoplastic sea slugs, Plakobranchus ocellatus.</title>
        <authorList>
            <person name="Maeda T."/>
            <person name="Takahashi S."/>
            <person name="Yoshida T."/>
            <person name="Shimamura S."/>
            <person name="Takaki Y."/>
            <person name="Nagai Y."/>
            <person name="Toyoda A."/>
            <person name="Suzuki Y."/>
            <person name="Arimoto A."/>
            <person name="Ishii H."/>
            <person name="Satoh N."/>
            <person name="Nishiyama T."/>
            <person name="Hasebe M."/>
            <person name="Maruyama T."/>
            <person name="Minagawa J."/>
            <person name="Obokata J."/>
            <person name="Shigenobu S."/>
        </authorList>
    </citation>
    <scope>NUCLEOTIDE SEQUENCE [LARGE SCALE GENOMIC DNA]</scope>
</reference>
<proteinExistence type="predicted"/>
<evidence type="ECO:0000313" key="2">
    <source>
        <dbReference type="EMBL" id="GFO08252.1"/>
    </source>
</evidence>
<comment type="caution">
    <text evidence="2">The sequence shown here is derived from an EMBL/GenBank/DDBJ whole genome shotgun (WGS) entry which is preliminary data.</text>
</comment>
<dbReference type="Proteomes" id="UP000735302">
    <property type="component" value="Unassembled WGS sequence"/>
</dbReference>
<name>A0AAV4AMQ9_9GAST</name>
<keyword evidence="1" id="KW-0812">Transmembrane</keyword>
<evidence type="ECO:0000256" key="1">
    <source>
        <dbReference type="SAM" id="Phobius"/>
    </source>
</evidence>
<keyword evidence="3" id="KW-1185">Reference proteome</keyword>
<feature type="transmembrane region" description="Helical" evidence="1">
    <location>
        <begin position="138"/>
        <end position="159"/>
    </location>
</feature>
<protein>
    <submittedName>
        <fullName evidence="2">Uncharacterized protein</fullName>
    </submittedName>
</protein>
<keyword evidence="1" id="KW-0472">Membrane</keyword>
<sequence length="163" mass="18682">MADDTALTKKWHRASFHNMYSDDNIRLLYFGGDYTRSIKKKSQRFKNKSRHLYISTGRSDGLPGRAVRYQVKGPRPSEFSIALLFPPSTKWVARSLRPVKSKSGEESNGKLHIMSYAKTSQDLTPGSPMLGPSVGSTYWHRINLLYLFFPITMLIRYSFGLQQ</sequence>
<dbReference type="EMBL" id="BLXT01003952">
    <property type="protein sequence ID" value="GFO08252.1"/>
    <property type="molecule type" value="Genomic_DNA"/>
</dbReference>
<gene>
    <name evidence="2" type="ORF">PoB_003475700</name>
</gene>
<dbReference type="AlphaFoldDB" id="A0AAV4AMQ9"/>